<evidence type="ECO:0000259" key="1">
    <source>
        <dbReference type="PROSITE" id="PS50053"/>
    </source>
</evidence>
<dbReference type="FunFam" id="3.10.20.90:FF:000211">
    <property type="entry name" value="Polyubiquitin 9"/>
    <property type="match status" value="1"/>
</dbReference>
<name>A0AAV0VCE7_9STRA</name>
<sequence length="77" mass="8715">MQIQIKTLTGRKQTFNFESDNTILHVKQALQEKEGIQVDQIRLIYSGKQLADDKTLEDYNVAAGGTIHMVLQLRGGR</sequence>
<gene>
    <name evidence="2" type="ORF">PDE001_LOCUS11255</name>
</gene>
<evidence type="ECO:0000313" key="2">
    <source>
        <dbReference type="EMBL" id="CAI5746247.1"/>
    </source>
</evidence>
<accession>A0AAV0VCE7</accession>
<organism evidence="2 3">
    <name type="scientific">Peronospora destructor</name>
    <dbReference type="NCBI Taxonomy" id="86335"/>
    <lineage>
        <taxon>Eukaryota</taxon>
        <taxon>Sar</taxon>
        <taxon>Stramenopiles</taxon>
        <taxon>Oomycota</taxon>
        <taxon>Peronosporomycetes</taxon>
        <taxon>Peronosporales</taxon>
        <taxon>Peronosporaceae</taxon>
        <taxon>Peronospora</taxon>
    </lineage>
</organism>
<dbReference type="InterPro" id="IPR050158">
    <property type="entry name" value="Ubiquitin_ubiquitin-like"/>
</dbReference>
<dbReference type="InterPro" id="IPR000626">
    <property type="entry name" value="Ubiquitin-like_dom"/>
</dbReference>
<reference evidence="2" key="1">
    <citation type="submission" date="2022-12" db="EMBL/GenBank/DDBJ databases">
        <authorList>
            <person name="Webb A."/>
        </authorList>
    </citation>
    <scope>NUCLEOTIDE SEQUENCE</scope>
    <source>
        <strain evidence="2">Pd1</strain>
    </source>
</reference>
<dbReference type="Proteomes" id="UP001162029">
    <property type="component" value="Unassembled WGS sequence"/>
</dbReference>
<dbReference type="SUPFAM" id="SSF54236">
    <property type="entry name" value="Ubiquitin-like"/>
    <property type="match status" value="1"/>
</dbReference>
<dbReference type="SMART" id="SM00213">
    <property type="entry name" value="UBQ"/>
    <property type="match status" value="1"/>
</dbReference>
<dbReference type="PROSITE" id="PS50053">
    <property type="entry name" value="UBIQUITIN_2"/>
    <property type="match status" value="1"/>
</dbReference>
<dbReference type="AlphaFoldDB" id="A0AAV0VCE7"/>
<keyword evidence="3" id="KW-1185">Reference proteome</keyword>
<dbReference type="Pfam" id="PF00240">
    <property type="entry name" value="ubiquitin"/>
    <property type="match status" value="1"/>
</dbReference>
<dbReference type="InterPro" id="IPR019956">
    <property type="entry name" value="Ubiquitin_dom"/>
</dbReference>
<evidence type="ECO:0000313" key="3">
    <source>
        <dbReference type="Proteomes" id="UP001162029"/>
    </source>
</evidence>
<dbReference type="PANTHER" id="PTHR10666">
    <property type="entry name" value="UBIQUITIN"/>
    <property type="match status" value="1"/>
</dbReference>
<protein>
    <recommendedName>
        <fullName evidence="1">Ubiquitin-like domain-containing protein</fullName>
    </recommendedName>
</protein>
<proteinExistence type="predicted"/>
<dbReference type="Gene3D" id="3.10.20.90">
    <property type="entry name" value="Phosphatidylinositol 3-kinase Catalytic Subunit, Chain A, domain 1"/>
    <property type="match status" value="1"/>
</dbReference>
<dbReference type="InterPro" id="IPR029071">
    <property type="entry name" value="Ubiquitin-like_domsf"/>
</dbReference>
<dbReference type="PRINTS" id="PR00348">
    <property type="entry name" value="UBIQUITIN"/>
</dbReference>
<comment type="caution">
    <text evidence="2">The sequence shown here is derived from an EMBL/GenBank/DDBJ whole genome shotgun (WGS) entry which is preliminary data.</text>
</comment>
<dbReference type="EMBL" id="CANTFM010002379">
    <property type="protein sequence ID" value="CAI5746247.1"/>
    <property type="molecule type" value="Genomic_DNA"/>
</dbReference>
<feature type="domain" description="Ubiquitin-like" evidence="1">
    <location>
        <begin position="1"/>
        <end position="76"/>
    </location>
</feature>